<keyword evidence="4" id="KW-0175">Coiled coil</keyword>
<evidence type="ECO:0000256" key="2">
    <source>
        <dbReference type="ARBA" id="ARBA00022833"/>
    </source>
</evidence>
<gene>
    <name evidence="7" type="primary">LOC118878254</name>
</gene>
<feature type="coiled-coil region" evidence="4">
    <location>
        <begin position="65"/>
        <end position="124"/>
    </location>
</feature>
<evidence type="ECO:0000256" key="4">
    <source>
        <dbReference type="SAM" id="Coils"/>
    </source>
</evidence>
<dbReference type="Pfam" id="PF13639">
    <property type="entry name" value="zf-RING_2"/>
    <property type="match status" value="1"/>
</dbReference>
<reference evidence="7" key="1">
    <citation type="submission" date="2025-08" db="UniProtKB">
        <authorList>
            <consortium name="RefSeq"/>
        </authorList>
    </citation>
    <scope>IDENTIFICATION</scope>
</reference>
<keyword evidence="1 3" id="KW-0863">Zinc-finger</keyword>
<dbReference type="Gene3D" id="3.30.40.10">
    <property type="entry name" value="Zinc/RING finger domain, C3HC4 (zinc finger)"/>
    <property type="match status" value="1"/>
</dbReference>
<dbReference type="Proteomes" id="UP001652628">
    <property type="component" value="Chromosome X"/>
</dbReference>
<sequence>MEDFLGEEEEAIPRNRRIAKMNRADLIAELRHEQRRTQAMVKRRDEIKAALRQCNIQLTDTRRISEELANERNALLQTLQQEMQDNEAKETHLNLEIGVMANQRDDLHQEMQGVKDELSRIHEENSCSICLSPWDSEGPHRIVSLKCGHIFGDCCIRQHLVHRTDCALCKQPVSHQDLRYLFGFPVLVATQPAPLGQAAP</sequence>
<dbReference type="RefSeq" id="XP_036676023.2">
    <property type="nucleotide sequence ID" value="XM_036820128.2"/>
</dbReference>
<dbReference type="GeneID" id="118878254"/>
<dbReference type="InterPro" id="IPR013083">
    <property type="entry name" value="Znf_RING/FYVE/PHD"/>
</dbReference>
<protein>
    <submittedName>
        <fullName evidence="7">E3 ubiquitin-protein ligase rfwd3.S-like</fullName>
    </submittedName>
</protein>
<name>A0AB40ACJ0_DROSZ</name>
<accession>A0AB40ACJ0</accession>
<dbReference type="PANTHER" id="PTHR16047">
    <property type="entry name" value="RFWD3 PROTEIN"/>
    <property type="match status" value="1"/>
</dbReference>
<dbReference type="SUPFAM" id="SSF57850">
    <property type="entry name" value="RING/U-box"/>
    <property type="match status" value="1"/>
</dbReference>
<keyword evidence="2" id="KW-0862">Zinc</keyword>
<dbReference type="InterPro" id="IPR001841">
    <property type="entry name" value="Znf_RING"/>
</dbReference>
<evidence type="ECO:0000313" key="6">
    <source>
        <dbReference type="Proteomes" id="UP001652628"/>
    </source>
</evidence>
<keyword evidence="1 3" id="KW-0479">Metal-binding</keyword>
<keyword evidence="6" id="KW-1185">Reference proteome</keyword>
<dbReference type="PANTHER" id="PTHR16047:SF7">
    <property type="entry name" value="E3 UBIQUITIN-PROTEIN LIGASE RFWD3"/>
    <property type="match status" value="1"/>
</dbReference>
<feature type="domain" description="RING-type" evidence="5">
    <location>
        <begin position="127"/>
        <end position="170"/>
    </location>
</feature>
<evidence type="ECO:0000256" key="3">
    <source>
        <dbReference type="PROSITE-ProRule" id="PRU00175"/>
    </source>
</evidence>
<proteinExistence type="predicted"/>
<organism evidence="6 7">
    <name type="scientific">Drosophila suzukii</name>
    <name type="common">Spotted-wing drosophila fruit fly</name>
    <dbReference type="NCBI Taxonomy" id="28584"/>
    <lineage>
        <taxon>Eukaryota</taxon>
        <taxon>Metazoa</taxon>
        <taxon>Ecdysozoa</taxon>
        <taxon>Arthropoda</taxon>
        <taxon>Hexapoda</taxon>
        <taxon>Insecta</taxon>
        <taxon>Pterygota</taxon>
        <taxon>Neoptera</taxon>
        <taxon>Endopterygota</taxon>
        <taxon>Diptera</taxon>
        <taxon>Brachycera</taxon>
        <taxon>Muscomorpha</taxon>
        <taxon>Ephydroidea</taxon>
        <taxon>Drosophilidae</taxon>
        <taxon>Drosophila</taxon>
        <taxon>Sophophora</taxon>
    </lineage>
</organism>
<dbReference type="InterPro" id="IPR037381">
    <property type="entry name" value="RFWD3"/>
</dbReference>
<evidence type="ECO:0000313" key="7">
    <source>
        <dbReference type="RefSeq" id="XP_036676023.2"/>
    </source>
</evidence>
<evidence type="ECO:0000256" key="1">
    <source>
        <dbReference type="ARBA" id="ARBA00022771"/>
    </source>
</evidence>
<dbReference type="PROSITE" id="PS50089">
    <property type="entry name" value="ZF_RING_2"/>
    <property type="match status" value="1"/>
</dbReference>
<evidence type="ECO:0000259" key="5">
    <source>
        <dbReference type="PROSITE" id="PS50089"/>
    </source>
</evidence>